<keyword evidence="3" id="KW-1185">Reference proteome</keyword>
<dbReference type="Proteomes" id="UP001501599">
    <property type="component" value="Unassembled WGS sequence"/>
</dbReference>
<dbReference type="InterPro" id="IPR002575">
    <property type="entry name" value="Aminoglycoside_PTrfase"/>
</dbReference>
<dbReference type="SUPFAM" id="SSF56112">
    <property type="entry name" value="Protein kinase-like (PK-like)"/>
    <property type="match status" value="1"/>
</dbReference>
<proteinExistence type="predicted"/>
<accession>A0ABP5MN80</accession>
<gene>
    <name evidence="2" type="ORF">GCM10009846_25560</name>
</gene>
<protein>
    <recommendedName>
        <fullName evidence="1">Aminoglycoside phosphotransferase domain-containing protein</fullName>
    </recommendedName>
</protein>
<comment type="caution">
    <text evidence="2">The sequence shown here is derived from an EMBL/GenBank/DDBJ whole genome shotgun (WGS) entry which is preliminary data.</text>
</comment>
<dbReference type="InterPro" id="IPR011009">
    <property type="entry name" value="Kinase-like_dom_sf"/>
</dbReference>
<evidence type="ECO:0000259" key="1">
    <source>
        <dbReference type="Pfam" id="PF01636"/>
    </source>
</evidence>
<dbReference type="EMBL" id="BAAAQT010000008">
    <property type="protein sequence ID" value="GAA2175482.1"/>
    <property type="molecule type" value="Genomic_DNA"/>
</dbReference>
<dbReference type="RefSeq" id="WP_344344257.1">
    <property type="nucleotide sequence ID" value="NZ_BAAAQT010000008.1"/>
</dbReference>
<feature type="domain" description="Aminoglycoside phosphotransferase" evidence="1">
    <location>
        <begin position="32"/>
        <end position="270"/>
    </location>
</feature>
<dbReference type="Gene3D" id="1.20.58.840">
    <property type="match status" value="1"/>
</dbReference>
<evidence type="ECO:0000313" key="3">
    <source>
        <dbReference type="Proteomes" id="UP001501599"/>
    </source>
</evidence>
<sequence length="335" mass="36260">MSLPTGGSPRDLDPGRVRDAILERFGLRMAVVEPIAGGWDADAVVWSAVDDAGRAWAVKTTVRDVGFGLEVAAALSRAGVEGVVAPVQTLDGRVSADLDGIALVVMPWIDGLGAVEVGADEVAWERLGRTMRAIHDLQPPGVPARRRGIRRFDRSPGSLLDELDVLLDDAGPALAARWREVRPRLRRLARAERRLKRDRTPTARVTLHGDPHLGNVVLDAQGLPWFIDFDEAAVAPREVDLMLVELGVLFSMPIGPEHRRRFREGYGADAAVDELRIVRFGCVRAIEDAASAIRHILRGASPAGVDPLAALDGMVGEHGLVTLVERELDRLGLDA</sequence>
<dbReference type="Pfam" id="PF01636">
    <property type="entry name" value="APH"/>
    <property type="match status" value="1"/>
</dbReference>
<organism evidence="2 3">
    <name type="scientific">Agrococcus versicolor</name>
    <dbReference type="NCBI Taxonomy" id="501482"/>
    <lineage>
        <taxon>Bacteria</taxon>
        <taxon>Bacillati</taxon>
        <taxon>Actinomycetota</taxon>
        <taxon>Actinomycetes</taxon>
        <taxon>Micrococcales</taxon>
        <taxon>Microbacteriaceae</taxon>
        <taxon>Agrococcus</taxon>
    </lineage>
</organism>
<reference evidence="3" key="1">
    <citation type="journal article" date="2019" name="Int. J. Syst. Evol. Microbiol.">
        <title>The Global Catalogue of Microorganisms (GCM) 10K type strain sequencing project: providing services to taxonomists for standard genome sequencing and annotation.</title>
        <authorList>
            <consortium name="The Broad Institute Genomics Platform"/>
            <consortium name="The Broad Institute Genome Sequencing Center for Infectious Disease"/>
            <person name="Wu L."/>
            <person name="Ma J."/>
        </authorList>
    </citation>
    <scope>NUCLEOTIDE SEQUENCE [LARGE SCALE GENOMIC DNA]</scope>
    <source>
        <strain evidence="3">JCM 16026</strain>
    </source>
</reference>
<name>A0ABP5MN80_9MICO</name>
<evidence type="ECO:0000313" key="2">
    <source>
        <dbReference type="EMBL" id="GAA2175482.1"/>
    </source>
</evidence>
<dbReference type="Gene3D" id="3.30.200.20">
    <property type="entry name" value="Phosphorylase Kinase, domain 1"/>
    <property type="match status" value="1"/>
</dbReference>
<dbReference type="Gene3D" id="1.10.510.10">
    <property type="entry name" value="Transferase(Phosphotransferase) domain 1"/>
    <property type="match status" value="1"/>
</dbReference>